<reference evidence="2 3" key="1">
    <citation type="submission" date="2015-12" db="EMBL/GenBank/DDBJ databases">
        <title>Bacillus cereus Group isolate.</title>
        <authorList>
            <person name="Kovac J."/>
        </authorList>
    </citation>
    <scope>NUCLEOTIDE SEQUENCE [LARGE SCALE GENOMIC DNA]</scope>
    <source>
        <strain evidence="2 3">FSL K6-0073</strain>
    </source>
</reference>
<comment type="caution">
    <text evidence="2">The sequence shown here is derived from an EMBL/GenBank/DDBJ whole genome shotgun (WGS) entry which is preliminary data.</text>
</comment>
<gene>
    <name evidence="2" type="ORF">AT268_32500</name>
</gene>
<sequence length="112" mass="12962">MSTLYWYAYRLRGFSPSCQPKGFIDRNDDYGRFGSIAYNRPLTEQELSDYELDEIIEGKPMGIQLNCLLNKGDKSISEDERDKFLSDFGDLLGTYGFEVNEDFTCELVELED</sequence>
<feature type="domain" description="Defence against restriction A C-terminal" evidence="1">
    <location>
        <begin position="4"/>
        <end position="52"/>
    </location>
</feature>
<dbReference type="EMBL" id="LOMO01000001">
    <property type="protein sequence ID" value="KXY51217.1"/>
    <property type="molecule type" value="Genomic_DNA"/>
</dbReference>
<name>A0A9X0MK03_BACCE</name>
<organism evidence="2 3">
    <name type="scientific">Bacillus cereus</name>
    <dbReference type="NCBI Taxonomy" id="1396"/>
    <lineage>
        <taxon>Bacteria</taxon>
        <taxon>Bacillati</taxon>
        <taxon>Bacillota</taxon>
        <taxon>Bacilli</taxon>
        <taxon>Bacillales</taxon>
        <taxon>Bacillaceae</taxon>
        <taxon>Bacillus</taxon>
        <taxon>Bacillus cereus group</taxon>
    </lineage>
</organism>
<dbReference type="RefSeq" id="WP_061662555.1">
    <property type="nucleotide sequence ID" value="NZ_LOMO01000001.1"/>
</dbReference>
<dbReference type="AlphaFoldDB" id="A0A9X0MK03"/>
<dbReference type="Pfam" id="PF18789">
    <property type="entry name" value="DarA_C"/>
    <property type="match status" value="1"/>
</dbReference>
<evidence type="ECO:0000259" key="1">
    <source>
        <dbReference type="Pfam" id="PF18789"/>
    </source>
</evidence>
<accession>A0A9X0MK03</accession>
<protein>
    <recommendedName>
        <fullName evidence="1">Defence against restriction A C-terminal domain-containing protein</fullName>
    </recommendedName>
</protein>
<proteinExistence type="predicted"/>
<dbReference type="InterPro" id="IPR041501">
    <property type="entry name" value="DarA_C"/>
</dbReference>
<dbReference type="Proteomes" id="UP000075476">
    <property type="component" value="Unassembled WGS sequence"/>
</dbReference>
<evidence type="ECO:0000313" key="3">
    <source>
        <dbReference type="Proteomes" id="UP000075476"/>
    </source>
</evidence>
<evidence type="ECO:0000313" key="2">
    <source>
        <dbReference type="EMBL" id="KXY51217.1"/>
    </source>
</evidence>